<dbReference type="KEGG" id="soe:110776852"/>
<dbReference type="CDD" id="cd15848">
    <property type="entry name" value="SNARE_syntaxin1-like"/>
    <property type="match status" value="1"/>
</dbReference>
<dbReference type="Gene3D" id="1.20.5.110">
    <property type="match status" value="1"/>
</dbReference>
<dbReference type="SMART" id="SM00503">
    <property type="entry name" value="SynN"/>
    <property type="match status" value="1"/>
</dbReference>
<evidence type="ECO:0000313" key="5">
    <source>
        <dbReference type="Proteomes" id="UP000813463"/>
    </source>
</evidence>
<dbReference type="Pfam" id="PF01467">
    <property type="entry name" value="CTP_transf_like"/>
    <property type="match status" value="1"/>
</dbReference>
<dbReference type="GeneID" id="110776852"/>
<keyword evidence="3" id="KW-0812">Transmembrane</keyword>
<evidence type="ECO:0000256" key="2">
    <source>
        <dbReference type="ARBA" id="ARBA00022927"/>
    </source>
</evidence>
<dbReference type="Gene3D" id="3.40.50.620">
    <property type="entry name" value="HUPs"/>
    <property type="match status" value="1"/>
</dbReference>
<proteinExistence type="predicted"/>
<dbReference type="SMART" id="SM00397">
    <property type="entry name" value="t_SNARE"/>
    <property type="match status" value="1"/>
</dbReference>
<keyword evidence="2" id="KW-0653">Protein transport</keyword>
<gene>
    <name evidence="6" type="primary">LOC110776852</name>
</gene>
<dbReference type="Pfam" id="PF00804">
    <property type="entry name" value="Syntaxin"/>
    <property type="match status" value="1"/>
</dbReference>
<evidence type="ECO:0000256" key="1">
    <source>
        <dbReference type="ARBA" id="ARBA00004724"/>
    </source>
</evidence>
<dbReference type="InterPro" id="IPR004821">
    <property type="entry name" value="Cyt_trans-like"/>
</dbReference>
<accession>A0A9R0HU60</accession>
<organism evidence="5 6">
    <name type="scientific">Spinacia oleracea</name>
    <name type="common">Spinach</name>
    <dbReference type="NCBI Taxonomy" id="3562"/>
    <lineage>
        <taxon>Eukaryota</taxon>
        <taxon>Viridiplantae</taxon>
        <taxon>Streptophyta</taxon>
        <taxon>Embryophyta</taxon>
        <taxon>Tracheophyta</taxon>
        <taxon>Spermatophyta</taxon>
        <taxon>Magnoliopsida</taxon>
        <taxon>eudicotyledons</taxon>
        <taxon>Gunneridae</taxon>
        <taxon>Pentapetalae</taxon>
        <taxon>Caryophyllales</taxon>
        <taxon>Chenopodiaceae</taxon>
        <taxon>Chenopodioideae</taxon>
        <taxon>Anserineae</taxon>
        <taxon>Spinacia</taxon>
    </lineage>
</organism>
<dbReference type="InterPro" id="IPR010989">
    <property type="entry name" value="SNARE"/>
</dbReference>
<name>A0A9R0HU60_SPIOL</name>
<dbReference type="CDD" id="cd02164">
    <property type="entry name" value="PPAT_CoAS"/>
    <property type="match status" value="1"/>
</dbReference>
<dbReference type="GO" id="GO:0015937">
    <property type="term" value="P:coenzyme A biosynthetic process"/>
    <property type="evidence" value="ECO:0000318"/>
    <property type="project" value="GO_Central"/>
</dbReference>
<dbReference type="InterPro" id="IPR000727">
    <property type="entry name" value="T_SNARE_dom"/>
</dbReference>
<dbReference type="GO" id="GO:0004140">
    <property type="term" value="F:dephospho-CoA kinase activity"/>
    <property type="evidence" value="ECO:0000318"/>
    <property type="project" value="GO_Central"/>
</dbReference>
<feature type="transmembrane region" description="Helical" evidence="3">
    <location>
        <begin position="461"/>
        <end position="483"/>
    </location>
</feature>
<dbReference type="Gene3D" id="1.20.58.70">
    <property type="match status" value="1"/>
</dbReference>
<dbReference type="PANTHER" id="PTHR10695:SF46">
    <property type="entry name" value="BIFUNCTIONAL COENZYME A SYNTHASE-RELATED"/>
    <property type="match status" value="1"/>
</dbReference>
<evidence type="ECO:0000313" key="6">
    <source>
        <dbReference type="RefSeq" id="XP_021837103.2"/>
    </source>
</evidence>
<keyword evidence="3" id="KW-1133">Transmembrane helix</keyword>
<dbReference type="SUPFAM" id="SSF47661">
    <property type="entry name" value="t-snare proteins"/>
    <property type="match status" value="1"/>
</dbReference>
<evidence type="ECO:0000259" key="4">
    <source>
        <dbReference type="PROSITE" id="PS50192"/>
    </source>
</evidence>
<keyword evidence="3" id="KW-0472">Membrane</keyword>
<dbReference type="NCBIfam" id="NF001985">
    <property type="entry name" value="PRK00777.1"/>
    <property type="match status" value="1"/>
</dbReference>
<sequence>MALTNVIEEQTSDQNSLNSNLSPPNSYGSVVLGGTFDRLHDGHRLFLQVAADLARDRVVIGVCDGPMLAKKQYAELIEPIEKRMQNVQDYIKSIHPELIVQVEPIVDPYGPSIVDENLEAIVVSKETYPGGLSVNRKRIEKGLCEVKIEVVDLVPEATSGDKLSSTTLRKLEAEKVGVQQEVYFSEINPKMNDLMTKSFLNYVDLKKQIQSDHETELSEPETWQELNPVDQENLSIFFKQIDSIKSEMGEISNLLHDLESLHQESKTTHSTKLLRGLRDRMDSDTISILRKVKTLKSQLESLDKSNIKNRRLSSSFHEGSSVDRTRVTVTNGLRIKFKDIIFDFTGLRDTIMNDHRDDLRRKYYNATGEKPSEETVEKLLSGSMKIGFFEEEKERYGVVKDIQRSLNKLHQIFLDMAVLIDKQGEQINDIEQNVVNAGDYISGGTNSLYYAKQMKKKNSKWVYWVWAVGFIILLVCFISLIALS</sequence>
<dbReference type="AlphaFoldDB" id="A0A9R0HU60"/>
<dbReference type="InterPro" id="IPR014729">
    <property type="entry name" value="Rossmann-like_a/b/a_fold"/>
</dbReference>
<reference evidence="6" key="2">
    <citation type="submission" date="2025-08" db="UniProtKB">
        <authorList>
            <consortium name="RefSeq"/>
        </authorList>
    </citation>
    <scope>IDENTIFICATION</scope>
    <source>
        <tissue evidence="6">Leaf</tissue>
    </source>
</reference>
<dbReference type="InterPro" id="IPR006011">
    <property type="entry name" value="Syntaxin_N"/>
</dbReference>
<dbReference type="Proteomes" id="UP000813463">
    <property type="component" value="Chromosome 3"/>
</dbReference>
<feature type="domain" description="T-SNARE coiled-coil homology" evidence="4">
    <location>
        <begin position="389"/>
        <end position="451"/>
    </location>
</feature>
<dbReference type="GO" id="GO:0005524">
    <property type="term" value="F:ATP binding"/>
    <property type="evidence" value="ECO:0007669"/>
    <property type="project" value="UniProtKB-KW"/>
</dbReference>
<reference evidence="5" key="1">
    <citation type="journal article" date="2021" name="Nat. Commun.">
        <title>Genomic analyses provide insights into spinach domestication and the genetic basis of agronomic traits.</title>
        <authorList>
            <person name="Cai X."/>
            <person name="Sun X."/>
            <person name="Xu C."/>
            <person name="Sun H."/>
            <person name="Wang X."/>
            <person name="Ge C."/>
            <person name="Zhang Z."/>
            <person name="Wang Q."/>
            <person name="Fei Z."/>
            <person name="Jiao C."/>
            <person name="Wang Q."/>
        </authorList>
    </citation>
    <scope>NUCLEOTIDE SEQUENCE [LARGE SCALE GENOMIC DNA]</scope>
    <source>
        <strain evidence="5">cv. Varoflay</strain>
    </source>
</reference>
<dbReference type="Pfam" id="PF05739">
    <property type="entry name" value="SNARE"/>
    <property type="match status" value="1"/>
</dbReference>
<protein>
    <submittedName>
        <fullName evidence="6">Syntaxin-112</fullName>
    </submittedName>
</protein>
<dbReference type="CDD" id="cd00179">
    <property type="entry name" value="SynN"/>
    <property type="match status" value="1"/>
</dbReference>
<evidence type="ECO:0000256" key="3">
    <source>
        <dbReference type="SAM" id="Phobius"/>
    </source>
</evidence>
<dbReference type="SUPFAM" id="SSF52374">
    <property type="entry name" value="Nucleotidylyl transferase"/>
    <property type="match status" value="1"/>
</dbReference>
<comment type="pathway">
    <text evidence="1">Cofactor biosynthesis; coenzyme A biosynthesis.</text>
</comment>
<keyword evidence="2" id="KW-0813">Transport</keyword>
<dbReference type="PANTHER" id="PTHR10695">
    <property type="entry name" value="DEPHOSPHO-COA KINASE-RELATED"/>
    <property type="match status" value="1"/>
</dbReference>
<keyword evidence="5" id="KW-1185">Reference proteome</keyword>
<dbReference type="RefSeq" id="XP_021837103.2">
    <property type="nucleotide sequence ID" value="XM_021981411.2"/>
</dbReference>
<dbReference type="GO" id="GO:0004595">
    <property type="term" value="F:pantetheine-phosphate adenylyltransferase activity"/>
    <property type="evidence" value="ECO:0000318"/>
    <property type="project" value="GO_Central"/>
</dbReference>
<dbReference type="PROSITE" id="PS50192">
    <property type="entry name" value="T_SNARE"/>
    <property type="match status" value="1"/>
</dbReference>